<name>A0A2S5Y5F5_9MICO</name>
<dbReference type="InterPro" id="IPR027417">
    <property type="entry name" value="P-loop_NTPase"/>
</dbReference>
<dbReference type="InterPro" id="IPR003439">
    <property type="entry name" value="ABC_transporter-like_ATP-bd"/>
</dbReference>
<reference evidence="3 4" key="1">
    <citation type="submission" date="2018-02" db="EMBL/GenBank/DDBJ databases">
        <title>Bacteriophage NCPPB3778 and a type I-E CRISPR drive the evolution of the US Biological Select Agent, Rathayibacter toxicus.</title>
        <authorList>
            <person name="Davis E.W.II."/>
            <person name="Tabima J.F."/>
            <person name="Weisberg A.J."/>
            <person name="Lopes L.D."/>
            <person name="Wiseman M.S."/>
            <person name="Wiseman M.S."/>
            <person name="Pupko T."/>
            <person name="Belcher M.S."/>
            <person name="Sechler A.J."/>
            <person name="Tancos M.A."/>
            <person name="Schroeder B.K."/>
            <person name="Murray T.D."/>
            <person name="Luster D.G."/>
            <person name="Schneider W.L."/>
            <person name="Rogers E."/>
            <person name="Andreote F.D."/>
            <person name="Grunwald N.J."/>
            <person name="Putnam M.L."/>
            <person name="Chang J.H."/>
        </authorList>
    </citation>
    <scope>NUCLEOTIDE SEQUENCE [LARGE SCALE GENOMIC DNA]</scope>
    <source>
        <strain evidence="3 4">FH99</strain>
    </source>
</reference>
<dbReference type="Gene3D" id="3.40.50.300">
    <property type="entry name" value="P-loop containing nucleotide triphosphate hydrolases"/>
    <property type="match status" value="1"/>
</dbReference>
<proteinExistence type="predicted"/>
<organism evidence="3 4">
    <name type="scientific">Rathayibacter toxicus</name>
    <dbReference type="NCBI Taxonomy" id="145458"/>
    <lineage>
        <taxon>Bacteria</taxon>
        <taxon>Bacillati</taxon>
        <taxon>Actinomycetota</taxon>
        <taxon>Actinomycetes</taxon>
        <taxon>Micrococcales</taxon>
        <taxon>Microbacteriaceae</taxon>
        <taxon>Rathayibacter</taxon>
    </lineage>
</organism>
<evidence type="ECO:0000259" key="2">
    <source>
        <dbReference type="PROSITE" id="PS50893"/>
    </source>
</evidence>
<dbReference type="SUPFAM" id="SSF52540">
    <property type="entry name" value="P-loop containing nucleoside triphosphate hydrolases"/>
    <property type="match status" value="1"/>
</dbReference>
<dbReference type="AlphaFoldDB" id="A0A2S5Y5F5"/>
<dbReference type="OrthoDB" id="9806127at2"/>
<evidence type="ECO:0000256" key="1">
    <source>
        <dbReference type="SAM" id="MobiDB-lite"/>
    </source>
</evidence>
<dbReference type="PROSITE" id="PS50893">
    <property type="entry name" value="ABC_TRANSPORTER_2"/>
    <property type="match status" value="1"/>
</dbReference>
<dbReference type="PANTHER" id="PTHR24220">
    <property type="entry name" value="IMPORT ATP-BINDING PROTEIN"/>
    <property type="match status" value="1"/>
</dbReference>
<dbReference type="Pfam" id="PF00005">
    <property type="entry name" value="ABC_tran"/>
    <property type="match status" value="1"/>
</dbReference>
<sequence>MNKPVSKNLIWPPLPTTAAPRALEARALSTTFRRGSRGPEVPVLHEISLAIAQGEYVTIVGTRGSGKSALRYGLSSLEQATSGSVHIDGEDVQRLGRARLARFRRERIGFIFPQFNLVPSLSAREMPRCHCVWPDAATRASGGGTRRGRALAPNRARPPQPLLGRATARRDCSVLAAQQGTVVADEPTGSLDAHCSRQCRDLGCYDRDGPFPKRSAVMIWLLAADLRTNVATRIGPLAAIVATTTVVLSIGASFLEGGAVAFGGTLSIGSTAAAAGMPPLEMLRESAPKEPQMKRLRWVTAGGLVISPAVLLARILNGQCSDIVV</sequence>
<dbReference type="GO" id="GO:0005524">
    <property type="term" value="F:ATP binding"/>
    <property type="evidence" value="ECO:0007669"/>
    <property type="project" value="InterPro"/>
</dbReference>
<dbReference type="Proteomes" id="UP000237966">
    <property type="component" value="Unassembled WGS sequence"/>
</dbReference>
<dbReference type="GO" id="GO:0016887">
    <property type="term" value="F:ATP hydrolysis activity"/>
    <property type="evidence" value="ECO:0007669"/>
    <property type="project" value="InterPro"/>
</dbReference>
<evidence type="ECO:0000313" key="4">
    <source>
        <dbReference type="Proteomes" id="UP000237966"/>
    </source>
</evidence>
<accession>A0A2S5Y5F5</accession>
<dbReference type="GO" id="GO:0022857">
    <property type="term" value="F:transmembrane transporter activity"/>
    <property type="evidence" value="ECO:0007669"/>
    <property type="project" value="TreeGrafter"/>
</dbReference>
<dbReference type="GO" id="GO:0005886">
    <property type="term" value="C:plasma membrane"/>
    <property type="evidence" value="ECO:0007669"/>
    <property type="project" value="TreeGrafter"/>
</dbReference>
<feature type="region of interest" description="Disordered" evidence="1">
    <location>
        <begin position="140"/>
        <end position="162"/>
    </location>
</feature>
<gene>
    <name evidence="3" type="ORF">C5C51_09835</name>
</gene>
<dbReference type="EMBL" id="PSWU01000013">
    <property type="protein sequence ID" value="PPI13980.1"/>
    <property type="molecule type" value="Genomic_DNA"/>
</dbReference>
<dbReference type="InterPro" id="IPR015854">
    <property type="entry name" value="ABC_transpr_LolD-like"/>
</dbReference>
<evidence type="ECO:0000313" key="3">
    <source>
        <dbReference type="EMBL" id="PPI13980.1"/>
    </source>
</evidence>
<protein>
    <recommendedName>
        <fullName evidence="2">ABC transporter domain-containing protein</fullName>
    </recommendedName>
</protein>
<comment type="caution">
    <text evidence="3">The sequence shown here is derived from an EMBL/GenBank/DDBJ whole genome shotgun (WGS) entry which is preliminary data.</text>
</comment>
<feature type="domain" description="ABC transporter" evidence="2">
    <location>
        <begin position="25"/>
        <end position="282"/>
    </location>
</feature>